<dbReference type="AlphaFoldDB" id="A0A166AMI9"/>
<dbReference type="EMBL" id="KV417658">
    <property type="protein sequence ID" value="KZP11766.1"/>
    <property type="molecule type" value="Genomic_DNA"/>
</dbReference>
<feature type="non-terminal residue" evidence="1">
    <location>
        <position position="146"/>
    </location>
</feature>
<dbReference type="InterPro" id="IPR029058">
    <property type="entry name" value="AB_hydrolase_fold"/>
</dbReference>
<keyword evidence="2" id="KW-1185">Reference proteome</keyword>
<evidence type="ECO:0000313" key="2">
    <source>
        <dbReference type="Proteomes" id="UP000076532"/>
    </source>
</evidence>
<evidence type="ECO:0000313" key="1">
    <source>
        <dbReference type="EMBL" id="KZP11766.1"/>
    </source>
</evidence>
<accession>A0A166AMI9</accession>
<proteinExistence type="predicted"/>
<dbReference type="STRING" id="436010.A0A166AMI9"/>
<dbReference type="OrthoDB" id="408631at2759"/>
<gene>
    <name evidence="1" type="ORF">FIBSPDRAFT_711889</name>
</gene>
<dbReference type="Gene3D" id="3.40.50.1820">
    <property type="entry name" value="alpha/beta hydrolase"/>
    <property type="match status" value="2"/>
</dbReference>
<dbReference type="SUPFAM" id="SSF53474">
    <property type="entry name" value="alpha/beta-Hydrolases"/>
    <property type="match status" value="1"/>
</dbReference>
<evidence type="ECO:0008006" key="3">
    <source>
        <dbReference type="Google" id="ProtNLM"/>
    </source>
</evidence>
<reference evidence="1 2" key="1">
    <citation type="journal article" date="2016" name="Mol. Biol. Evol.">
        <title>Comparative Genomics of Early-Diverging Mushroom-Forming Fungi Provides Insights into the Origins of Lignocellulose Decay Capabilities.</title>
        <authorList>
            <person name="Nagy L.G."/>
            <person name="Riley R."/>
            <person name="Tritt A."/>
            <person name="Adam C."/>
            <person name="Daum C."/>
            <person name="Floudas D."/>
            <person name="Sun H."/>
            <person name="Yadav J.S."/>
            <person name="Pangilinan J."/>
            <person name="Larsson K.H."/>
            <person name="Matsuura K."/>
            <person name="Barry K."/>
            <person name="Labutti K."/>
            <person name="Kuo R."/>
            <person name="Ohm R.A."/>
            <person name="Bhattacharya S.S."/>
            <person name="Shirouzu T."/>
            <person name="Yoshinaga Y."/>
            <person name="Martin F.M."/>
            <person name="Grigoriev I.V."/>
            <person name="Hibbett D.S."/>
        </authorList>
    </citation>
    <scope>NUCLEOTIDE SEQUENCE [LARGE SCALE GENOMIC DNA]</scope>
    <source>
        <strain evidence="1 2">CBS 109695</strain>
    </source>
</reference>
<sequence length="146" mass="15618">WYDGSVIVQKSIDIGSSVLCVSFNHRVNGFGFLAGQEVKDADVANLGFQDHQPCAGSRNRYPHSAASQGHTLRLSSGVISMALQMLLNGGDGERIFRAAWPVSGGHLPAGSYTHDQKWYDDAVAATNFTDRVDTLACLRGVPVGAL</sequence>
<name>A0A166AMI9_9AGAM</name>
<dbReference type="Proteomes" id="UP000076532">
    <property type="component" value="Unassembled WGS sequence"/>
</dbReference>
<feature type="non-terminal residue" evidence="1">
    <location>
        <position position="1"/>
    </location>
</feature>
<protein>
    <recommendedName>
        <fullName evidence="3">Carboxylesterase type B domain-containing protein</fullName>
    </recommendedName>
</protein>
<organism evidence="1 2">
    <name type="scientific">Athelia psychrophila</name>
    <dbReference type="NCBI Taxonomy" id="1759441"/>
    <lineage>
        <taxon>Eukaryota</taxon>
        <taxon>Fungi</taxon>
        <taxon>Dikarya</taxon>
        <taxon>Basidiomycota</taxon>
        <taxon>Agaricomycotina</taxon>
        <taxon>Agaricomycetes</taxon>
        <taxon>Agaricomycetidae</taxon>
        <taxon>Atheliales</taxon>
        <taxon>Atheliaceae</taxon>
        <taxon>Athelia</taxon>
    </lineage>
</organism>